<sequence length="138" mass="15738">MKMKDQVTSIEQSKRLIEIGVPAEKASMVWVPDYKFDSNTREFISTGSYEICPKHRVFDVVKEDVIPAFTVADLLGIIKSINVFGNPIIEKIGDARWRFEFGAITGELEYGFNECQNIVELLVGRIEWMVSNGYELNI</sequence>
<name>A0A8S5M2V4_9CAUD</name>
<dbReference type="EMBL" id="BK014804">
    <property type="protein sequence ID" value="DAD76562.1"/>
    <property type="molecule type" value="Genomic_DNA"/>
</dbReference>
<accession>A0A8S5M2V4</accession>
<protein>
    <submittedName>
        <fullName evidence="1">Uncharacterized protein</fullName>
    </submittedName>
</protein>
<reference evidence="1" key="1">
    <citation type="journal article" date="2021" name="Proc. Natl. Acad. Sci. U.S.A.">
        <title>A Catalog of Tens of Thousands of Viruses from Human Metagenomes Reveals Hidden Associations with Chronic Diseases.</title>
        <authorList>
            <person name="Tisza M.J."/>
            <person name="Buck C.B."/>
        </authorList>
    </citation>
    <scope>NUCLEOTIDE SEQUENCE</scope>
    <source>
        <strain evidence="1">Ctqpo8</strain>
    </source>
</reference>
<organism evidence="1">
    <name type="scientific">Siphoviridae sp. ctqpo8</name>
    <dbReference type="NCBI Taxonomy" id="2826469"/>
    <lineage>
        <taxon>Viruses</taxon>
        <taxon>Duplodnaviria</taxon>
        <taxon>Heunggongvirae</taxon>
        <taxon>Uroviricota</taxon>
        <taxon>Caudoviricetes</taxon>
    </lineage>
</organism>
<evidence type="ECO:0000313" key="1">
    <source>
        <dbReference type="EMBL" id="DAD76562.1"/>
    </source>
</evidence>
<proteinExistence type="predicted"/>